<accession>A0A1G5X5Z5</accession>
<evidence type="ECO:0000313" key="3">
    <source>
        <dbReference type="Proteomes" id="UP000198588"/>
    </source>
</evidence>
<dbReference type="AlphaFoldDB" id="A0A1G5X5Z5"/>
<keyword evidence="1" id="KW-0732">Signal</keyword>
<dbReference type="RefSeq" id="WP_091577218.1">
    <property type="nucleotide sequence ID" value="NZ_FMXM01000005.1"/>
</dbReference>
<feature type="signal peptide" evidence="1">
    <location>
        <begin position="1"/>
        <end position="31"/>
    </location>
</feature>
<organism evidence="2 3">
    <name type="scientific">Mesorhizobium qingshengii</name>
    <dbReference type="NCBI Taxonomy" id="1165689"/>
    <lineage>
        <taxon>Bacteria</taxon>
        <taxon>Pseudomonadati</taxon>
        <taxon>Pseudomonadota</taxon>
        <taxon>Alphaproteobacteria</taxon>
        <taxon>Hyphomicrobiales</taxon>
        <taxon>Phyllobacteriaceae</taxon>
        <taxon>Mesorhizobium</taxon>
    </lineage>
</organism>
<dbReference type="STRING" id="1165689.SAMN02927914_01981"/>
<sequence length="150" mass="16773">MTRFAKSALAALISLCTPLAAPLGVTQSVQAADLGVYSDDDGGICGQTWVLNKITSRFSYQVHHVPHLPDVQITDFHRIHQHRYLPASETWPIGRRYCGATVSLSDGRDRAIWYLIEEGQGFASIGDNVEFCVSGFDRWMVYNGRCRVLR</sequence>
<dbReference type="EMBL" id="FMXM01000005">
    <property type="protein sequence ID" value="SDA65672.1"/>
    <property type="molecule type" value="Genomic_DNA"/>
</dbReference>
<dbReference type="OrthoDB" id="9808546at2"/>
<dbReference type="Proteomes" id="UP000198588">
    <property type="component" value="Unassembled WGS sequence"/>
</dbReference>
<evidence type="ECO:0000313" key="2">
    <source>
        <dbReference type="EMBL" id="SDA65672.1"/>
    </source>
</evidence>
<proteinExistence type="predicted"/>
<gene>
    <name evidence="2" type="ORF">SAMN02927914_01981</name>
</gene>
<evidence type="ECO:0000256" key="1">
    <source>
        <dbReference type="SAM" id="SignalP"/>
    </source>
</evidence>
<name>A0A1G5X5Z5_9HYPH</name>
<protein>
    <submittedName>
        <fullName evidence="2">Uncharacterized protein</fullName>
    </submittedName>
</protein>
<reference evidence="2 3" key="1">
    <citation type="submission" date="2016-10" db="EMBL/GenBank/DDBJ databases">
        <authorList>
            <person name="de Groot N.N."/>
        </authorList>
    </citation>
    <scope>NUCLEOTIDE SEQUENCE [LARGE SCALE GENOMIC DNA]</scope>
    <source>
        <strain evidence="2 3">CGMCC 1.12097</strain>
    </source>
</reference>
<feature type="chain" id="PRO_5011694957" evidence="1">
    <location>
        <begin position="32"/>
        <end position="150"/>
    </location>
</feature>